<dbReference type="AlphaFoldDB" id="A0A7L9FIP9"/>
<dbReference type="RefSeq" id="WP_192819622.1">
    <property type="nucleotide sequence ID" value="NZ_CP062310.1"/>
</dbReference>
<feature type="transmembrane region" description="Helical" evidence="1">
    <location>
        <begin position="210"/>
        <end position="228"/>
    </location>
</feature>
<dbReference type="Proteomes" id="UP000594121">
    <property type="component" value="Chromosome"/>
</dbReference>
<dbReference type="EMBL" id="CP062310">
    <property type="protein sequence ID" value="QOJ79650.1"/>
    <property type="molecule type" value="Genomic_DNA"/>
</dbReference>
<keyword evidence="1" id="KW-1133">Transmembrane helix</keyword>
<name>A0A7L9FIP9_9CREN</name>
<feature type="transmembrane region" description="Helical" evidence="1">
    <location>
        <begin position="37"/>
        <end position="64"/>
    </location>
</feature>
<reference evidence="2 3" key="1">
    <citation type="submission" date="2020-10" db="EMBL/GenBank/DDBJ databases">
        <title>Thermofilum lucidum 3507LT sp. nov. a novel member of Thermofilaceae family isolated from Chile hot spring, and proposal of description order Thermofilales.</title>
        <authorList>
            <person name="Zayulina K.S."/>
            <person name="Elcheninov A.G."/>
            <person name="Toshchakov S.V."/>
            <person name="Kublanov I.V."/>
        </authorList>
    </citation>
    <scope>NUCLEOTIDE SEQUENCE [LARGE SCALE GENOMIC DNA]</scope>
    <source>
        <strain evidence="2 3">3507LT</strain>
    </source>
</reference>
<feature type="transmembrane region" description="Helical" evidence="1">
    <location>
        <begin position="115"/>
        <end position="139"/>
    </location>
</feature>
<evidence type="ECO:0000313" key="2">
    <source>
        <dbReference type="EMBL" id="QOJ79650.1"/>
    </source>
</evidence>
<protein>
    <submittedName>
        <fullName evidence="2">Uncharacterized protein</fullName>
    </submittedName>
</protein>
<dbReference type="InParanoid" id="A0A7L9FIP9"/>
<evidence type="ECO:0000256" key="1">
    <source>
        <dbReference type="SAM" id="Phobius"/>
    </source>
</evidence>
<feature type="transmembrane region" description="Helical" evidence="1">
    <location>
        <begin position="146"/>
        <end position="164"/>
    </location>
</feature>
<accession>A0A7L9FIP9</accession>
<keyword evidence="3" id="KW-1185">Reference proteome</keyword>
<organism evidence="2 3">
    <name type="scientific">Infirmifilum lucidum</name>
    <dbReference type="NCBI Taxonomy" id="2776706"/>
    <lineage>
        <taxon>Archaea</taxon>
        <taxon>Thermoproteota</taxon>
        <taxon>Thermoprotei</taxon>
        <taxon>Thermofilales</taxon>
        <taxon>Thermofilaceae</taxon>
        <taxon>Infirmifilum</taxon>
    </lineage>
</organism>
<gene>
    <name evidence="2" type="ORF">IG193_04130</name>
</gene>
<sequence length="259" mass="26897">MILVDLVAASGSAVYVLLGAAKWVLGRRADALTDFEASINVLLYVILLQITFSTADAIAGWVGLSVSLNNTRLVSALLQESSSVFANASRLAIDTILYVQTERAALAAAPITSPLASVLGAATGWSVTELSVVAIIYMHLSFASRAFALTAPFLATVGAVLLPIPRLRRWGGTFLAIYLSVSLGLLYSGSATAKALSNIRRPSPINPIDWINIASIVGDIAVALGEAATITVLALSLATVAGVGLAGVFDGIYVNLLRV</sequence>
<evidence type="ECO:0000313" key="3">
    <source>
        <dbReference type="Proteomes" id="UP000594121"/>
    </source>
</evidence>
<keyword evidence="1" id="KW-0472">Membrane</keyword>
<feature type="transmembrane region" description="Helical" evidence="1">
    <location>
        <begin position="6"/>
        <end position="25"/>
    </location>
</feature>
<feature type="transmembrane region" description="Helical" evidence="1">
    <location>
        <begin position="234"/>
        <end position="256"/>
    </location>
</feature>
<proteinExistence type="predicted"/>
<dbReference type="GeneID" id="59149056"/>
<dbReference type="KEGG" id="thel:IG193_04130"/>
<keyword evidence="1" id="KW-0812">Transmembrane</keyword>
<feature type="transmembrane region" description="Helical" evidence="1">
    <location>
        <begin position="170"/>
        <end position="189"/>
    </location>
</feature>